<comment type="caution">
    <text evidence="2">The sequence shown here is derived from an EMBL/GenBank/DDBJ whole genome shotgun (WGS) entry which is preliminary data.</text>
</comment>
<dbReference type="EMBL" id="MU854326">
    <property type="protein sequence ID" value="KAK4043557.1"/>
    <property type="molecule type" value="Genomic_DNA"/>
</dbReference>
<dbReference type="Gene3D" id="1.10.510.10">
    <property type="entry name" value="Transferase(Phosphotransferase) domain 1"/>
    <property type="match status" value="1"/>
</dbReference>
<protein>
    <submittedName>
        <fullName evidence="2">Protein kinase</fullName>
    </submittedName>
</protein>
<dbReference type="SUPFAM" id="SSF56112">
    <property type="entry name" value="Protein kinase-like (PK-like)"/>
    <property type="match status" value="1"/>
</dbReference>
<reference evidence="3" key="1">
    <citation type="journal article" date="2023" name="Mol. Phylogenet. Evol.">
        <title>Genome-scale phylogeny and comparative genomics of the fungal order Sordariales.</title>
        <authorList>
            <person name="Hensen N."/>
            <person name="Bonometti L."/>
            <person name="Westerberg I."/>
            <person name="Brannstrom I.O."/>
            <person name="Guillou S."/>
            <person name="Cros-Aarteil S."/>
            <person name="Calhoun S."/>
            <person name="Haridas S."/>
            <person name="Kuo A."/>
            <person name="Mondo S."/>
            <person name="Pangilinan J."/>
            <person name="Riley R."/>
            <person name="LaButti K."/>
            <person name="Andreopoulos B."/>
            <person name="Lipzen A."/>
            <person name="Chen C."/>
            <person name="Yan M."/>
            <person name="Daum C."/>
            <person name="Ng V."/>
            <person name="Clum A."/>
            <person name="Steindorff A."/>
            <person name="Ohm R.A."/>
            <person name="Martin F."/>
            <person name="Silar P."/>
            <person name="Natvig D.O."/>
            <person name="Lalanne C."/>
            <person name="Gautier V."/>
            <person name="Ament-Velasquez S.L."/>
            <person name="Kruys A."/>
            <person name="Hutchinson M.I."/>
            <person name="Powell A.J."/>
            <person name="Barry K."/>
            <person name="Miller A.N."/>
            <person name="Grigoriev I.V."/>
            <person name="Debuchy R."/>
            <person name="Gladieux P."/>
            <person name="Hiltunen Thoren M."/>
            <person name="Johannesson H."/>
        </authorList>
    </citation>
    <scope>NUCLEOTIDE SEQUENCE [LARGE SCALE GENOMIC DNA]</scope>
    <source>
        <strain evidence="3">CBS 284.82</strain>
    </source>
</reference>
<dbReference type="GO" id="GO:0005524">
    <property type="term" value="F:ATP binding"/>
    <property type="evidence" value="ECO:0007669"/>
    <property type="project" value="InterPro"/>
</dbReference>
<evidence type="ECO:0000313" key="2">
    <source>
        <dbReference type="EMBL" id="KAK4043557.1"/>
    </source>
</evidence>
<keyword evidence="2" id="KW-0418">Kinase</keyword>
<gene>
    <name evidence="2" type="ORF">C8A01DRAFT_32284</name>
</gene>
<keyword evidence="2" id="KW-0808">Transferase</keyword>
<keyword evidence="3" id="KW-1185">Reference proteome</keyword>
<dbReference type="Proteomes" id="UP001303115">
    <property type="component" value="Unassembled WGS sequence"/>
</dbReference>
<dbReference type="InterPro" id="IPR011009">
    <property type="entry name" value="Kinase-like_dom_sf"/>
</dbReference>
<dbReference type="InterPro" id="IPR000719">
    <property type="entry name" value="Prot_kinase_dom"/>
</dbReference>
<evidence type="ECO:0000259" key="1">
    <source>
        <dbReference type="PROSITE" id="PS50011"/>
    </source>
</evidence>
<feature type="domain" description="Protein kinase" evidence="1">
    <location>
        <begin position="1"/>
        <end position="236"/>
    </location>
</feature>
<evidence type="ECO:0000313" key="3">
    <source>
        <dbReference type="Proteomes" id="UP001303115"/>
    </source>
</evidence>
<sequence length="236" mass="25464">MSFEITKISDLCSICQDDRGTGANGERVPRTAFAAIDAEENAYFGEKSGISIRELTVEMVQEHLRPLPDEEIYPLLPQDENLTVAPYDITNFHVKTRPDLFKGGAIDKDRILSGLSAALDHLHALGLAHNDVNPANVMLAHGGEPVLIDFGSCEPFGERLLSAGTPGWCRAREQAFASDKANDEYGLGLMGPWLDGVVEEVEGSVETGVDWRLELEDVPPLEVKECGGGGGWAGCG</sequence>
<dbReference type="AlphaFoldDB" id="A0AAN6PMM6"/>
<proteinExistence type="predicted"/>
<organism evidence="2 3">
    <name type="scientific">Parachaetomium inaequale</name>
    <dbReference type="NCBI Taxonomy" id="2588326"/>
    <lineage>
        <taxon>Eukaryota</taxon>
        <taxon>Fungi</taxon>
        <taxon>Dikarya</taxon>
        <taxon>Ascomycota</taxon>
        <taxon>Pezizomycotina</taxon>
        <taxon>Sordariomycetes</taxon>
        <taxon>Sordariomycetidae</taxon>
        <taxon>Sordariales</taxon>
        <taxon>Chaetomiaceae</taxon>
        <taxon>Parachaetomium</taxon>
    </lineage>
</organism>
<dbReference type="GO" id="GO:0004672">
    <property type="term" value="F:protein kinase activity"/>
    <property type="evidence" value="ECO:0007669"/>
    <property type="project" value="InterPro"/>
</dbReference>
<name>A0AAN6PMM6_9PEZI</name>
<dbReference type="PROSITE" id="PS50011">
    <property type="entry name" value="PROTEIN_KINASE_DOM"/>
    <property type="match status" value="1"/>
</dbReference>
<accession>A0AAN6PMM6</accession>